<reference evidence="2 3" key="1">
    <citation type="submission" date="2019-11" db="EMBL/GenBank/DDBJ databases">
        <title>Winogradskyella ouciana sp. nov., isolated from the hadal seawater of the Mariana Trench.</title>
        <authorList>
            <person name="Liu R."/>
        </authorList>
    </citation>
    <scope>NUCLEOTIDE SEQUENCE [LARGE SCALE GENOMIC DNA]</scope>
    <source>
        <strain evidence="2 3">ZXX205</strain>
    </source>
</reference>
<keyword evidence="3" id="KW-1185">Reference proteome</keyword>
<evidence type="ECO:0000313" key="2">
    <source>
        <dbReference type="EMBL" id="MTE25672.1"/>
    </source>
</evidence>
<dbReference type="RefSeq" id="WP_155087507.1">
    <property type="nucleotide sequence ID" value="NZ_OZ260095.1"/>
</dbReference>
<feature type="chain" id="PRO_5029466743" description="Lipoprotein" evidence="1">
    <location>
        <begin position="23"/>
        <end position="166"/>
    </location>
</feature>
<evidence type="ECO:0000256" key="1">
    <source>
        <dbReference type="SAM" id="SignalP"/>
    </source>
</evidence>
<evidence type="ECO:0000313" key="3">
    <source>
        <dbReference type="Proteomes" id="UP000447545"/>
    </source>
</evidence>
<evidence type="ECO:0008006" key="4">
    <source>
        <dbReference type="Google" id="ProtNLM"/>
    </source>
</evidence>
<keyword evidence="1" id="KW-0732">Signal</keyword>
<name>A0A7K1G8R7_9FLAO</name>
<protein>
    <recommendedName>
        <fullName evidence="4">Lipoprotein</fullName>
    </recommendedName>
</protein>
<sequence>MKTTTKLVVLLLTASFIFSCSSDDSNEPEGQLPMVFNVDPLLYKQYDIDISPQFSNVQVYAWAVFTVQPTASQYTLTYTCETAPHLSFQITWQNGEPIPDPGAPPPNWIPGYELGIINGQYHIVILGSGCQSGIGGSCTVNGETPNLLESNLRDIQGTVEVRIDFE</sequence>
<dbReference type="EMBL" id="WJYA01000002">
    <property type="protein sequence ID" value="MTE25672.1"/>
    <property type="molecule type" value="Genomic_DNA"/>
</dbReference>
<organism evidence="2 3">
    <name type="scientific">Winogradskyella ouciana</name>
    <dbReference type="NCBI Taxonomy" id="2608631"/>
    <lineage>
        <taxon>Bacteria</taxon>
        <taxon>Pseudomonadati</taxon>
        <taxon>Bacteroidota</taxon>
        <taxon>Flavobacteriia</taxon>
        <taxon>Flavobacteriales</taxon>
        <taxon>Flavobacteriaceae</taxon>
        <taxon>Winogradskyella</taxon>
    </lineage>
</organism>
<dbReference type="PROSITE" id="PS51257">
    <property type="entry name" value="PROKAR_LIPOPROTEIN"/>
    <property type="match status" value="1"/>
</dbReference>
<dbReference type="Proteomes" id="UP000447545">
    <property type="component" value="Unassembled WGS sequence"/>
</dbReference>
<accession>A0A7K1G8R7</accession>
<dbReference type="AlphaFoldDB" id="A0A7K1G8R7"/>
<gene>
    <name evidence="2" type="ORF">F1003_01905</name>
</gene>
<feature type="signal peptide" evidence="1">
    <location>
        <begin position="1"/>
        <end position="22"/>
    </location>
</feature>
<proteinExistence type="predicted"/>
<comment type="caution">
    <text evidence="2">The sequence shown here is derived from an EMBL/GenBank/DDBJ whole genome shotgun (WGS) entry which is preliminary data.</text>
</comment>